<dbReference type="AlphaFoldDB" id="A0A8T0LAV0"/>
<evidence type="ECO:0000313" key="2">
    <source>
        <dbReference type="Proteomes" id="UP000743370"/>
    </source>
</evidence>
<name>A0A8T0LAV0_PHAAN</name>
<reference evidence="1 2" key="1">
    <citation type="submission" date="2020-05" db="EMBL/GenBank/DDBJ databases">
        <title>Vigna angularis (adzuki bean) Var. LongXiaoDou No. 4 denovo assembly.</title>
        <authorList>
            <person name="Xiang H."/>
        </authorList>
    </citation>
    <scope>NUCLEOTIDE SEQUENCE [LARGE SCALE GENOMIC DNA]</scope>
    <source>
        <tissue evidence="1">Leaf</tissue>
    </source>
</reference>
<protein>
    <submittedName>
        <fullName evidence="1">Transmembrane 9 superfamily member 12</fullName>
    </submittedName>
</protein>
<comment type="caution">
    <text evidence="1">The sequence shown here is derived from an EMBL/GenBank/DDBJ whole genome shotgun (WGS) entry which is preliminary data.</text>
</comment>
<sequence length="84" mass="9604">MASLCLSDCPNVCSVALYVFLYSINDLVFDLQSLSGPVSAKLLPWLFTVHGHCNHVVNRHQQLPYILYLDQILYLDHIAEEDNR</sequence>
<keyword evidence="1" id="KW-0812">Transmembrane</keyword>
<organism evidence="1 2">
    <name type="scientific">Phaseolus angularis</name>
    <name type="common">Azuki bean</name>
    <name type="synonym">Vigna angularis</name>
    <dbReference type="NCBI Taxonomy" id="3914"/>
    <lineage>
        <taxon>Eukaryota</taxon>
        <taxon>Viridiplantae</taxon>
        <taxon>Streptophyta</taxon>
        <taxon>Embryophyta</taxon>
        <taxon>Tracheophyta</taxon>
        <taxon>Spermatophyta</taxon>
        <taxon>Magnoliopsida</taxon>
        <taxon>eudicotyledons</taxon>
        <taxon>Gunneridae</taxon>
        <taxon>Pentapetalae</taxon>
        <taxon>rosids</taxon>
        <taxon>fabids</taxon>
        <taxon>Fabales</taxon>
        <taxon>Fabaceae</taxon>
        <taxon>Papilionoideae</taxon>
        <taxon>50 kb inversion clade</taxon>
        <taxon>NPAAA clade</taxon>
        <taxon>indigoferoid/millettioid clade</taxon>
        <taxon>Phaseoleae</taxon>
        <taxon>Vigna</taxon>
    </lineage>
</organism>
<gene>
    <name evidence="1" type="ORF">HKW66_Vig0027700</name>
</gene>
<accession>A0A8T0LAV0</accession>
<evidence type="ECO:0000313" key="1">
    <source>
        <dbReference type="EMBL" id="KAG2407948.1"/>
    </source>
</evidence>
<dbReference type="Proteomes" id="UP000743370">
    <property type="component" value="Unassembled WGS sequence"/>
</dbReference>
<keyword evidence="1" id="KW-0472">Membrane</keyword>
<dbReference type="EMBL" id="JABFOF010000001">
    <property type="protein sequence ID" value="KAG2407948.1"/>
    <property type="molecule type" value="Genomic_DNA"/>
</dbReference>
<proteinExistence type="predicted"/>